<reference evidence="1 2" key="1">
    <citation type="submission" date="2020-02" db="EMBL/GenBank/DDBJ databases">
        <authorList>
            <person name="Ferguson B K."/>
        </authorList>
    </citation>
    <scope>NUCLEOTIDE SEQUENCE [LARGE SCALE GENOMIC DNA]</scope>
</reference>
<feature type="non-terminal residue" evidence="1">
    <location>
        <position position="93"/>
    </location>
</feature>
<dbReference type="AlphaFoldDB" id="A0A6H5H9S7"/>
<sequence length="93" mass="10512">MAQVKCPWINLALDESTNRPFIFRLKIDATHRAIGRIRTGISSSSCVVGIEKYFYPDRLPTGEETIRPVDIGDRGRIIFEAIRLYCAASNSPR</sequence>
<keyword evidence="2" id="KW-1185">Reference proteome</keyword>
<evidence type="ECO:0000313" key="1">
    <source>
        <dbReference type="EMBL" id="CAB0013139.1"/>
    </source>
</evidence>
<accession>A0A6H5H9S7</accession>
<gene>
    <name evidence="1" type="ORF">NTEN_LOCUS17777</name>
</gene>
<proteinExistence type="predicted"/>
<organism evidence="1 2">
    <name type="scientific">Nesidiocoris tenuis</name>
    <dbReference type="NCBI Taxonomy" id="355587"/>
    <lineage>
        <taxon>Eukaryota</taxon>
        <taxon>Metazoa</taxon>
        <taxon>Ecdysozoa</taxon>
        <taxon>Arthropoda</taxon>
        <taxon>Hexapoda</taxon>
        <taxon>Insecta</taxon>
        <taxon>Pterygota</taxon>
        <taxon>Neoptera</taxon>
        <taxon>Paraneoptera</taxon>
        <taxon>Hemiptera</taxon>
        <taxon>Heteroptera</taxon>
        <taxon>Panheteroptera</taxon>
        <taxon>Cimicomorpha</taxon>
        <taxon>Miridae</taxon>
        <taxon>Dicyphina</taxon>
        <taxon>Nesidiocoris</taxon>
    </lineage>
</organism>
<dbReference type="EMBL" id="CADCXU010026132">
    <property type="protein sequence ID" value="CAB0013139.1"/>
    <property type="molecule type" value="Genomic_DNA"/>
</dbReference>
<name>A0A6H5H9S7_9HEMI</name>
<protein>
    <submittedName>
        <fullName evidence="1">Uncharacterized protein</fullName>
    </submittedName>
</protein>
<dbReference type="Proteomes" id="UP000479000">
    <property type="component" value="Unassembled WGS sequence"/>
</dbReference>
<evidence type="ECO:0000313" key="2">
    <source>
        <dbReference type="Proteomes" id="UP000479000"/>
    </source>
</evidence>